<dbReference type="Gene3D" id="1.10.1200.10">
    <property type="entry name" value="ACP-like"/>
    <property type="match status" value="1"/>
</dbReference>
<dbReference type="InterPro" id="IPR020806">
    <property type="entry name" value="PKS_PP-bd"/>
</dbReference>
<comment type="caution">
    <text evidence="9">The sequence shown here is derived from an EMBL/GenBank/DDBJ whole genome shotgun (WGS) entry which is preliminary data.</text>
</comment>
<dbReference type="SMART" id="SM00823">
    <property type="entry name" value="PKS_PP"/>
    <property type="match status" value="1"/>
</dbReference>
<dbReference type="GO" id="GO:0016020">
    <property type="term" value="C:membrane"/>
    <property type="evidence" value="ECO:0007669"/>
    <property type="project" value="GOC"/>
</dbReference>
<dbReference type="GO" id="GO:0031177">
    <property type="term" value="F:phosphopantetheine binding"/>
    <property type="evidence" value="ECO:0007669"/>
    <property type="project" value="InterPro"/>
</dbReference>
<evidence type="ECO:0000256" key="4">
    <source>
        <dbReference type="ARBA" id="ARBA00022553"/>
    </source>
</evidence>
<dbReference type="AlphaFoldDB" id="A0A2P8ICA9"/>
<feature type="domain" description="Carrier" evidence="8">
    <location>
        <begin position="3"/>
        <end position="77"/>
    </location>
</feature>
<proteinExistence type="predicted"/>
<dbReference type="InterPro" id="IPR006162">
    <property type="entry name" value="Ppantetheine_attach_site"/>
</dbReference>
<keyword evidence="3" id="KW-0444">Lipid biosynthesis</keyword>
<keyword evidence="10" id="KW-1185">Reference proteome</keyword>
<gene>
    <name evidence="9" type="ORF">B0I31_104371</name>
</gene>
<evidence type="ECO:0000256" key="5">
    <source>
        <dbReference type="ARBA" id="ARBA00022832"/>
    </source>
</evidence>
<evidence type="ECO:0000256" key="6">
    <source>
        <dbReference type="ARBA" id="ARBA00023098"/>
    </source>
</evidence>
<dbReference type="EMBL" id="PYAX01000004">
    <property type="protein sequence ID" value="PSL56080.1"/>
    <property type="molecule type" value="Genomic_DNA"/>
</dbReference>
<keyword evidence="4" id="KW-0597">Phosphoprotein</keyword>
<evidence type="ECO:0000256" key="2">
    <source>
        <dbReference type="ARBA" id="ARBA00022450"/>
    </source>
</evidence>
<accession>A0A2P8ICA9</accession>
<keyword evidence="2" id="KW-0596">Phosphopantetheine</keyword>
<dbReference type="InterPro" id="IPR036736">
    <property type="entry name" value="ACP-like_sf"/>
</dbReference>
<dbReference type="GO" id="GO:0009245">
    <property type="term" value="P:lipid A biosynthetic process"/>
    <property type="evidence" value="ECO:0007669"/>
    <property type="project" value="TreeGrafter"/>
</dbReference>
<keyword evidence="6" id="KW-0443">Lipid metabolism</keyword>
<reference evidence="9 10" key="1">
    <citation type="submission" date="2018-03" db="EMBL/GenBank/DDBJ databases">
        <title>Genomic Encyclopedia of Type Strains, Phase III (KMG-III): the genomes of soil and plant-associated and newly described type strains.</title>
        <authorList>
            <person name="Whitman W."/>
        </authorList>
    </citation>
    <scope>NUCLEOTIDE SEQUENCE [LARGE SCALE GENOMIC DNA]</scope>
    <source>
        <strain evidence="9 10">CGMCC 4.7097</strain>
    </source>
</reference>
<dbReference type="Pfam" id="PF00550">
    <property type="entry name" value="PP-binding"/>
    <property type="match status" value="1"/>
</dbReference>
<evidence type="ECO:0000256" key="1">
    <source>
        <dbReference type="ARBA" id="ARBA00003180"/>
    </source>
</evidence>
<dbReference type="InterPro" id="IPR003231">
    <property type="entry name" value="ACP"/>
</dbReference>
<sequence>MRSAVEDRLVVLISEISEVPAEDITPETPLEDLGFDSLVLVELAMKLRKEFGVVASDEELDEVETVGGLLRFATRARSA</sequence>
<protein>
    <submittedName>
        <fullName evidence="9">Acyl carrier protein</fullName>
    </submittedName>
</protein>
<dbReference type="PANTHER" id="PTHR20863">
    <property type="entry name" value="ACYL CARRIER PROTEIN"/>
    <property type="match status" value="1"/>
</dbReference>
<dbReference type="Proteomes" id="UP000241118">
    <property type="component" value="Unassembled WGS sequence"/>
</dbReference>
<evidence type="ECO:0000313" key="10">
    <source>
        <dbReference type="Proteomes" id="UP000241118"/>
    </source>
</evidence>
<evidence type="ECO:0000259" key="8">
    <source>
        <dbReference type="PROSITE" id="PS50075"/>
    </source>
</evidence>
<organism evidence="9 10">
    <name type="scientific">Saccharothrix carnea</name>
    <dbReference type="NCBI Taxonomy" id="1280637"/>
    <lineage>
        <taxon>Bacteria</taxon>
        <taxon>Bacillati</taxon>
        <taxon>Actinomycetota</taxon>
        <taxon>Actinomycetes</taxon>
        <taxon>Pseudonocardiales</taxon>
        <taxon>Pseudonocardiaceae</taxon>
        <taxon>Saccharothrix</taxon>
    </lineage>
</organism>
<dbReference type="RefSeq" id="WP_106615759.1">
    <property type="nucleotide sequence ID" value="NZ_PYAX01000004.1"/>
</dbReference>
<evidence type="ECO:0000256" key="3">
    <source>
        <dbReference type="ARBA" id="ARBA00022516"/>
    </source>
</evidence>
<dbReference type="InterPro" id="IPR009081">
    <property type="entry name" value="PP-bd_ACP"/>
</dbReference>
<comment type="function">
    <text evidence="1">Carrier of the growing fatty acid chain in fatty acid biosynthesis.</text>
</comment>
<dbReference type="PROSITE" id="PS50075">
    <property type="entry name" value="CARRIER"/>
    <property type="match status" value="1"/>
</dbReference>
<dbReference type="SUPFAM" id="SSF47336">
    <property type="entry name" value="ACP-like"/>
    <property type="match status" value="1"/>
</dbReference>
<dbReference type="GO" id="GO:0005829">
    <property type="term" value="C:cytosol"/>
    <property type="evidence" value="ECO:0007669"/>
    <property type="project" value="TreeGrafter"/>
</dbReference>
<keyword evidence="7" id="KW-0275">Fatty acid biosynthesis</keyword>
<evidence type="ECO:0000313" key="9">
    <source>
        <dbReference type="EMBL" id="PSL56080.1"/>
    </source>
</evidence>
<dbReference type="GO" id="GO:0000036">
    <property type="term" value="F:acyl carrier activity"/>
    <property type="evidence" value="ECO:0007669"/>
    <property type="project" value="TreeGrafter"/>
</dbReference>
<keyword evidence="5" id="KW-0276">Fatty acid metabolism</keyword>
<evidence type="ECO:0000256" key="7">
    <source>
        <dbReference type="ARBA" id="ARBA00023160"/>
    </source>
</evidence>
<dbReference type="PROSITE" id="PS00012">
    <property type="entry name" value="PHOSPHOPANTETHEINE"/>
    <property type="match status" value="1"/>
</dbReference>
<name>A0A2P8ICA9_SACCR</name>
<dbReference type="OrthoDB" id="5523836at2"/>
<dbReference type="PANTHER" id="PTHR20863:SF76">
    <property type="entry name" value="CARRIER DOMAIN-CONTAINING PROTEIN"/>
    <property type="match status" value="1"/>
</dbReference>
<dbReference type="GO" id="GO:0000035">
    <property type="term" value="F:acyl binding"/>
    <property type="evidence" value="ECO:0007669"/>
    <property type="project" value="TreeGrafter"/>
</dbReference>